<evidence type="ECO:0000313" key="17">
    <source>
        <dbReference type="Proteomes" id="UP000694001"/>
    </source>
</evidence>
<feature type="binding site" evidence="13">
    <location>
        <begin position="99"/>
        <end position="101"/>
    </location>
    <ligand>
        <name>NAD(+)</name>
        <dbReference type="ChEBI" id="CHEBI:57540"/>
    </ligand>
</feature>
<dbReference type="GO" id="GO:0051287">
    <property type="term" value="F:NAD binding"/>
    <property type="evidence" value="ECO:0007669"/>
    <property type="project" value="UniProtKB-UniRule"/>
</dbReference>
<keyword evidence="6 13" id="KW-0560">Oxidoreductase</keyword>
<dbReference type="FunFam" id="3.30.360.10:FF:000004">
    <property type="entry name" value="4-hydroxy-tetrahydrodipicolinate reductase"/>
    <property type="match status" value="1"/>
</dbReference>
<comment type="subunit">
    <text evidence="13">Homotetramer.</text>
</comment>
<evidence type="ECO:0000256" key="11">
    <source>
        <dbReference type="ARBA" id="ARBA00049080"/>
    </source>
</evidence>
<dbReference type="GO" id="GO:0008839">
    <property type="term" value="F:4-hydroxy-tetrahydrodipicolinate reductase"/>
    <property type="evidence" value="ECO:0007669"/>
    <property type="project" value="UniProtKB-UniRule"/>
</dbReference>
<evidence type="ECO:0000256" key="8">
    <source>
        <dbReference type="ARBA" id="ARBA00023154"/>
    </source>
</evidence>
<comment type="caution">
    <text evidence="13">Lacks conserved residue(s) required for the propagation of feature annotation.</text>
</comment>
<dbReference type="HAMAP" id="MF_00102">
    <property type="entry name" value="DapB"/>
    <property type="match status" value="1"/>
</dbReference>
<dbReference type="PROSITE" id="PS01298">
    <property type="entry name" value="DAPB"/>
    <property type="match status" value="1"/>
</dbReference>
<dbReference type="PIRSF" id="PIRSF000161">
    <property type="entry name" value="DHPR"/>
    <property type="match status" value="1"/>
</dbReference>
<dbReference type="PANTHER" id="PTHR20836:SF0">
    <property type="entry name" value="4-HYDROXY-TETRAHYDRODIPICOLINATE REDUCTASE 1, CHLOROPLASTIC-RELATED"/>
    <property type="match status" value="1"/>
</dbReference>
<feature type="active site" description="Proton donor" evidence="13">
    <location>
        <position position="160"/>
    </location>
</feature>
<dbReference type="Pfam" id="PF05173">
    <property type="entry name" value="DapB_C"/>
    <property type="match status" value="1"/>
</dbReference>
<dbReference type="PANTHER" id="PTHR20836">
    <property type="entry name" value="DIHYDRODIPICOLINATE REDUCTASE"/>
    <property type="match status" value="1"/>
</dbReference>
<evidence type="ECO:0000256" key="3">
    <source>
        <dbReference type="ARBA" id="ARBA00022605"/>
    </source>
</evidence>
<feature type="binding site" evidence="13">
    <location>
        <position position="53"/>
    </location>
    <ligand>
        <name>NAD(+)</name>
        <dbReference type="ChEBI" id="CHEBI:57540"/>
    </ligand>
</feature>
<dbReference type="GO" id="GO:0019877">
    <property type="term" value="P:diaminopimelate biosynthetic process"/>
    <property type="evidence" value="ECO:0007669"/>
    <property type="project" value="UniProtKB-UniRule"/>
</dbReference>
<evidence type="ECO:0000256" key="4">
    <source>
        <dbReference type="ARBA" id="ARBA00022857"/>
    </source>
</evidence>
<dbReference type="EMBL" id="CP076448">
    <property type="protein sequence ID" value="QXM26269.1"/>
    <property type="molecule type" value="Genomic_DNA"/>
</dbReference>
<dbReference type="Proteomes" id="UP000694001">
    <property type="component" value="Chromosome"/>
</dbReference>
<evidence type="ECO:0000256" key="9">
    <source>
        <dbReference type="ARBA" id="ARBA00037922"/>
    </source>
</evidence>
<dbReference type="GO" id="GO:0050661">
    <property type="term" value="F:NADP binding"/>
    <property type="evidence" value="ECO:0007669"/>
    <property type="project" value="UniProtKB-UniRule"/>
</dbReference>
<dbReference type="KEGG" id="elio:KO353_08815"/>
<comment type="pathway">
    <text evidence="9 13">Amino-acid biosynthesis; L-lysine biosynthesis via DAP pathway; (S)-tetrahydrodipicolinate from L-aspartate: step 4/4.</text>
</comment>
<dbReference type="InterPro" id="IPR000846">
    <property type="entry name" value="DapB_N"/>
</dbReference>
<dbReference type="CDD" id="cd02274">
    <property type="entry name" value="DHDPR_N"/>
    <property type="match status" value="1"/>
</dbReference>
<reference evidence="16" key="1">
    <citation type="submission" date="2021-06" db="EMBL/GenBank/DDBJ databases">
        <title>Elioraea tepida, sp. nov., a moderately thermophilic aerobic anoxygenic phototrophic bacterium isolated from an alkaline siliceous hot spring mat community in Yellowstone National Park, WY, USA.</title>
        <authorList>
            <person name="Saini M.K."/>
            <person name="Yoshida S."/>
            <person name="Sebastian A."/>
            <person name="Hirose S."/>
            <person name="Hara E."/>
            <person name="Tamaki H."/>
            <person name="Soulier N.T."/>
            <person name="Albert I."/>
            <person name="Hanada S."/>
            <person name="Bryant D.A."/>
            <person name="Tank M."/>
        </authorList>
    </citation>
    <scope>NUCLEOTIDE SEQUENCE</scope>
    <source>
        <strain evidence="16">MS-P2</strain>
    </source>
</reference>
<feature type="binding site" evidence="13">
    <location>
        <begin position="123"/>
        <end position="126"/>
    </location>
    <ligand>
        <name>NAD(+)</name>
        <dbReference type="ChEBI" id="CHEBI:57540"/>
    </ligand>
</feature>
<feature type="domain" description="Dihydrodipicolinate reductase C-terminal" evidence="15">
    <location>
        <begin position="130"/>
        <end position="265"/>
    </location>
</feature>
<dbReference type="Pfam" id="PF01113">
    <property type="entry name" value="DapB_N"/>
    <property type="match status" value="1"/>
</dbReference>
<proteinExistence type="inferred from homology"/>
<keyword evidence="2 13" id="KW-0963">Cytoplasm</keyword>
<accession>A0A975U643</accession>
<evidence type="ECO:0000256" key="12">
    <source>
        <dbReference type="ARBA" id="ARBA00049396"/>
    </source>
</evidence>
<dbReference type="InterPro" id="IPR023940">
    <property type="entry name" value="DHDPR_bac"/>
</dbReference>
<dbReference type="EC" id="1.17.1.8" evidence="10 13"/>
<keyword evidence="4 13" id="KW-0521">NADP</keyword>
<dbReference type="AlphaFoldDB" id="A0A975U643"/>
<feature type="binding site" evidence="13">
    <location>
        <position position="157"/>
    </location>
    <ligand>
        <name>(S)-2,3,4,5-tetrahydrodipicolinate</name>
        <dbReference type="ChEBI" id="CHEBI:16845"/>
    </ligand>
</feature>
<protein>
    <recommendedName>
        <fullName evidence="10 13">4-hydroxy-tetrahydrodipicolinate reductase</fullName>
        <shortName evidence="13">HTPA reductase</shortName>
        <ecNumber evidence="10 13">1.17.1.8</ecNumber>
    </recommendedName>
</protein>
<comment type="catalytic activity">
    <reaction evidence="12 13">
        <text>(S)-2,3,4,5-tetrahydrodipicolinate + NAD(+) + H2O = (2S,4S)-4-hydroxy-2,3,4,5-tetrahydrodipicolinate + NADH + H(+)</text>
        <dbReference type="Rhea" id="RHEA:35323"/>
        <dbReference type="ChEBI" id="CHEBI:15377"/>
        <dbReference type="ChEBI" id="CHEBI:15378"/>
        <dbReference type="ChEBI" id="CHEBI:16845"/>
        <dbReference type="ChEBI" id="CHEBI:57540"/>
        <dbReference type="ChEBI" id="CHEBI:57945"/>
        <dbReference type="ChEBI" id="CHEBI:67139"/>
        <dbReference type="EC" id="1.17.1.8"/>
    </reaction>
</comment>
<dbReference type="NCBIfam" id="TIGR00036">
    <property type="entry name" value="dapB"/>
    <property type="match status" value="1"/>
</dbReference>
<organism evidence="16 17">
    <name type="scientific">Elioraea tepida</name>
    <dbReference type="NCBI Taxonomy" id="2843330"/>
    <lineage>
        <taxon>Bacteria</taxon>
        <taxon>Pseudomonadati</taxon>
        <taxon>Pseudomonadota</taxon>
        <taxon>Alphaproteobacteria</taxon>
        <taxon>Acetobacterales</taxon>
        <taxon>Elioraeaceae</taxon>
        <taxon>Elioraea</taxon>
    </lineage>
</organism>
<keyword evidence="3 13" id="KW-0028">Amino-acid biosynthesis</keyword>
<keyword evidence="8 13" id="KW-0457">Lysine biosynthesis</keyword>
<comment type="function">
    <text evidence="13">Catalyzes the conversion of 4-hydroxy-tetrahydrodipicolinate (HTPA) to tetrahydrodipicolinate.</text>
</comment>
<keyword evidence="5 13" id="KW-0220">Diaminopimelate biosynthesis</keyword>
<evidence type="ECO:0000256" key="6">
    <source>
        <dbReference type="ARBA" id="ARBA00023002"/>
    </source>
</evidence>
<comment type="subcellular location">
    <subcellularLocation>
        <location evidence="13">Cytoplasm</location>
    </subcellularLocation>
</comment>
<evidence type="ECO:0000256" key="2">
    <source>
        <dbReference type="ARBA" id="ARBA00022490"/>
    </source>
</evidence>
<evidence type="ECO:0000256" key="13">
    <source>
        <dbReference type="HAMAP-Rule" id="MF_00102"/>
    </source>
</evidence>
<feature type="active site" description="Proton donor/acceptor" evidence="13">
    <location>
        <position position="156"/>
    </location>
</feature>
<dbReference type="GO" id="GO:0016726">
    <property type="term" value="F:oxidoreductase activity, acting on CH or CH2 groups, NAD or NADP as acceptor"/>
    <property type="evidence" value="ECO:0007669"/>
    <property type="project" value="UniProtKB-UniRule"/>
</dbReference>
<dbReference type="RefSeq" id="WP_218287320.1">
    <property type="nucleotide sequence ID" value="NZ_CP076448.1"/>
</dbReference>
<evidence type="ECO:0000259" key="14">
    <source>
        <dbReference type="Pfam" id="PF01113"/>
    </source>
</evidence>
<evidence type="ECO:0000259" key="15">
    <source>
        <dbReference type="Pfam" id="PF05173"/>
    </source>
</evidence>
<dbReference type="InterPro" id="IPR022663">
    <property type="entry name" value="DapB_C"/>
</dbReference>
<keyword evidence="7 13" id="KW-0520">NAD</keyword>
<keyword evidence="17" id="KW-1185">Reference proteome</keyword>
<feature type="binding site" evidence="13">
    <location>
        <begin position="166"/>
        <end position="167"/>
    </location>
    <ligand>
        <name>(S)-2,3,4,5-tetrahydrodipicolinate</name>
        <dbReference type="ChEBI" id="CHEBI:16845"/>
    </ligand>
</feature>
<comment type="catalytic activity">
    <reaction evidence="11 13">
        <text>(S)-2,3,4,5-tetrahydrodipicolinate + NADP(+) + H2O = (2S,4S)-4-hydroxy-2,3,4,5-tetrahydrodipicolinate + NADPH + H(+)</text>
        <dbReference type="Rhea" id="RHEA:35331"/>
        <dbReference type="ChEBI" id="CHEBI:15377"/>
        <dbReference type="ChEBI" id="CHEBI:15378"/>
        <dbReference type="ChEBI" id="CHEBI:16845"/>
        <dbReference type="ChEBI" id="CHEBI:57783"/>
        <dbReference type="ChEBI" id="CHEBI:58349"/>
        <dbReference type="ChEBI" id="CHEBI:67139"/>
        <dbReference type="EC" id="1.17.1.8"/>
    </reaction>
</comment>
<sequence>MATRIGVAGVGGRMGRLLVAEILRTPGATLAGGTVRPGGALIGQDVGRIAGLEPMGLPATDDITALAARADVLIDFTHADALEANLAAATAARTALVLGTTGLTADQEQAVAAAARAIPVVHAANFAPAVNVMLGLVRQAAAALGPEYDIEILEMHHRQKVDAPSGTAIALGRAAASGRGVVLESVMESGRHGHTGRRADGAIGFAALRGGQVVGEHSVIFAGAVEHITIGHRSFDRRIYAEGALRAALWVAGRAPGLYGMLDVLGMERP</sequence>
<feature type="domain" description="Dihydrodipicolinate reductase N-terminal" evidence="14">
    <location>
        <begin position="4"/>
        <end position="126"/>
    </location>
</feature>
<evidence type="ECO:0000256" key="10">
    <source>
        <dbReference type="ARBA" id="ARBA00038983"/>
    </source>
</evidence>
<evidence type="ECO:0000256" key="1">
    <source>
        <dbReference type="ARBA" id="ARBA00006642"/>
    </source>
</evidence>
<evidence type="ECO:0000256" key="5">
    <source>
        <dbReference type="ARBA" id="ARBA00022915"/>
    </source>
</evidence>
<name>A0A975U643_9PROT</name>
<dbReference type="GO" id="GO:0005737">
    <property type="term" value="C:cytoplasm"/>
    <property type="evidence" value="ECO:0007669"/>
    <property type="project" value="UniProtKB-SubCell"/>
</dbReference>
<evidence type="ECO:0000256" key="7">
    <source>
        <dbReference type="ARBA" id="ARBA00023027"/>
    </source>
</evidence>
<dbReference type="GO" id="GO:0009089">
    <property type="term" value="P:lysine biosynthetic process via diaminopimelate"/>
    <property type="evidence" value="ECO:0007669"/>
    <property type="project" value="UniProtKB-UniRule"/>
</dbReference>
<comment type="caution">
    <text evidence="13">Was originally thought to be a dihydrodipicolinate reductase (DHDPR), catalyzing the conversion of dihydrodipicolinate to tetrahydrodipicolinate. However, it was shown in E.coli that the substrate of the enzymatic reaction is not dihydrodipicolinate (DHDP) but in fact (2S,4S)-4-hydroxy-2,3,4,5-tetrahydrodipicolinic acid (HTPA), the product released by the DapA-catalyzed reaction.</text>
</comment>
<evidence type="ECO:0000313" key="16">
    <source>
        <dbReference type="EMBL" id="QXM26269.1"/>
    </source>
</evidence>
<dbReference type="InterPro" id="IPR022664">
    <property type="entry name" value="DapB_N_CS"/>
</dbReference>
<feature type="binding site" evidence="13">
    <location>
        <begin position="9"/>
        <end position="14"/>
    </location>
    <ligand>
        <name>NAD(+)</name>
        <dbReference type="ChEBI" id="CHEBI:57540"/>
    </ligand>
</feature>
<comment type="similarity">
    <text evidence="1 13">Belongs to the DapB family.</text>
</comment>
<gene>
    <name evidence="13 16" type="primary">dapB</name>
    <name evidence="16" type="ORF">KO353_08815</name>
</gene>